<feature type="transmembrane region" description="Helical" evidence="1">
    <location>
        <begin position="143"/>
        <end position="160"/>
    </location>
</feature>
<protein>
    <submittedName>
        <fullName evidence="4">C4-dicarboxylate ABC transporter permease</fullName>
    </submittedName>
</protein>
<feature type="transmembrane region" description="Helical" evidence="1">
    <location>
        <begin position="471"/>
        <end position="489"/>
    </location>
</feature>
<keyword evidence="1" id="KW-1133">Transmembrane helix</keyword>
<evidence type="ECO:0000259" key="3">
    <source>
        <dbReference type="Pfam" id="PF07331"/>
    </source>
</evidence>
<organism evidence="4 5">
    <name type="scientific">Paracoccus gahaiensis</name>
    <dbReference type="NCBI Taxonomy" id="1706839"/>
    <lineage>
        <taxon>Bacteria</taxon>
        <taxon>Pseudomonadati</taxon>
        <taxon>Pseudomonadota</taxon>
        <taxon>Alphaproteobacteria</taxon>
        <taxon>Rhodobacterales</taxon>
        <taxon>Paracoccaceae</taxon>
        <taxon>Paracoccus</taxon>
    </lineage>
</organism>
<proteinExistence type="predicted"/>
<feature type="transmembrane region" description="Helical" evidence="1">
    <location>
        <begin position="602"/>
        <end position="632"/>
    </location>
</feature>
<dbReference type="PANTHER" id="PTHR35342">
    <property type="entry name" value="TRICARBOXYLIC TRANSPORT PROTEIN"/>
    <property type="match status" value="1"/>
</dbReference>
<evidence type="ECO:0000256" key="1">
    <source>
        <dbReference type="SAM" id="Phobius"/>
    </source>
</evidence>
<feature type="transmembrane region" description="Helical" evidence="1">
    <location>
        <begin position="196"/>
        <end position="216"/>
    </location>
</feature>
<dbReference type="RefSeq" id="WP_136887074.1">
    <property type="nucleotide sequence ID" value="NZ_SUNI01000018.1"/>
</dbReference>
<feature type="domain" description="DUF112" evidence="2">
    <location>
        <begin position="16"/>
        <end position="437"/>
    </location>
</feature>
<keyword evidence="1" id="KW-0812">Transmembrane</keyword>
<evidence type="ECO:0000259" key="2">
    <source>
        <dbReference type="Pfam" id="PF01970"/>
    </source>
</evidence>
<feature type="transmembrane region" description="Helical" evidence="1">
    <location>
        <begin position="561"/>
        <end position="581"/>
    </location>
</feature>
<accession>A0A4U0R5V0</accession>
<dbReference type="EMBL" id="SUNI01000018">
    <property type="protein sequence ID" value="TJZ90237.1"/>
    <property type="molecule type" value="Genomic_DNA"/>
</dbReference>
<dbReference type="Proteomes" id="UP000309747">
    <property type="component" value="Unassembled WGS sequence"/>
</dbReference>
<feature type="transmembrane region" description="Helical" evidence="1">
    <location>
        <begin position="166"/>
        <end position="184"/>
    </location>
</feature>
<feature type="transmembrane region" description="Helical" evidence="1">
    <location>
        <begin position="352"/>
        <end position="377"/>
    </location>
</feature>
<dbReference type="PANTHER" id="PTHR35342:SF5">
    <property type="entry name" value="TRICARBOXYLIC TRANSPORT PROTEIN"/>
    <property type="match status" value="1"/>
</dbReference>
<gene>
    <name evidence="4" type="ORF">FA743_15840</name>
</gene>
<comment type="caution">
    <text evidence="4">The sequence shown here is derived from an EMBL/GenBank/DDBJ whole genome shotgun (WGS) entry which is preliminary data.</text>
</comment>
<feature type="transmembrane region" description="Helical" evidence="1">
    <location>
        <begin position="256"/>
        <end position="277"/>
    </location>
</feature>
<feature type="transmembrane region" description="Helical" evidence="1">
    <location>
        <begin position="57"/>
        <end position="78"/>
    </location>
</feature>
<feature type="transmembrane region" description="Helical" evidence="1">
    <location>
        <begin position="389"/>
        <end position="409"/>
    </location>
</feature>
<evidence type="ECO:0000313" key="5">
    <source>
        <dbReference type="Proteomes" id="UP000309747"/>
    </source>
</evidence>
<sequence length="676" mass="69521">MELLGYFLNALTPLNLGLALAGVVLGTIIGALPGLSATMAVAVLVPFTFAMEPASGLIALGAIYTGAIYGGAFAAILVNTPGTPSSIATTFDGYPMAQRGDGGLAVTLATLASVCGGLIGALALLFLAPPLARVALAFGPPEYFWLAVFGLTLIAALSVGNTLKGLIGACIGLLLSMVGVAVVGGDVRLTGNLPSFLGGIDVVSALIGLYCVPVILDLVATRAAHLKVPDSDKGYRLREAGGIAWASRFNVVRSSVIGTVVGILPGAGGSIAGLVSYTEARRSSPRSANFGKGEPDGVIATEAANNATVGGGFIPTLVLGIPGTPPDAIILGALLVQGIQIGPQLFTGEADIVYTFIFGLLIATVLMLPAGLLIGRYAYRSIISFPKSLLVPTIAFLTVVGSFAIHSSVHDVQVMFGLGVLGWVLNRYGFQASPIVLGLVLGQIAEQGFVQTYLIGNASGNLTGMYFGRPISIGIIAAALLSLCYPFYAEWRAKRKNTRPLTEIAIGAEGHPAETVVAPVRALPAARVPDTGALVAAVMFIAVGALALMDTGGMSAMGSVFPRAISILLIALSLLMGVLALTGRGVRATPPEPAATARRRTVLGAIFGLWVLAIPLLGFAASGLIAFLTMMVVAEHDRQPMAVWVRRTVIAVGVVGAFWLLMSRLLMLRMPAGLLF</sequence>
<dbReference type="InterPro" id="IPR009936">
    <property type="entry name" value="DUF1468"/>
</dbReference>
<dbReference type="AlphaFoldDB" id="A0A4U0R5V0"/>
<keyword evidence="5" id="KW-1185">Reference proteome</keyword>
<dbReference type="Pfam" id="PF07331">
    <property type="entry name" value="TctB"/>
    <property type="match status" value="1"/>
</dbReference>
<dbReference type="OrthoDB" id="9791872at2"/>
<evidence type="ECO:0000313" key="4">
    <source>
        <dbReference type="EMBL" id="TJZ90237.1"/>
    </source>
</evidence>
<feature type="transmembrane region" description="Helical" evidence="1">
    <location>
        <begin position="531"/>
        <end position="549"/>
    </location>
</feature>
<feature type="transmembrane region" description="Helical" evidence="1">
    <location>
        <begin position="644"/>
        <end position="662"/>
    </location>
</feature>
<feature type="transmembrane region" description="Helical" evidence="1">
    <location>
        <begin position="104"/>
        <end position="131"/>
    </location>
</feature>
<reference evidence="4 5" key="1">
    <citation type="submission" date="2019-04" db="EMBL/GenBank/DDBJ databases">
        <authorList>
            <person name="Li J."/>
        </authorList>
    </citation>
    <scope>NUCLEOTIDE SEQUENCE [LARGE SCALE GENOMIC DNA]</scope>
    <source>
        <strain evidence="4 5">KCTC 42687</strain>
    </source>
</reference>
<name>A0A4U0R5V0_9RHOB</name>
<dbReference type="InterPro" id="IPR002823">
    <property type="entry name" value="DUF112_TM"/>
</dbReference>
<dbReference type="Pfam" id="PF01970">
    <property type="entry name" value="TctA"/>
    <property type="match status" value="1"/>
</dbReference>
<feature type="domain" description="DUF1468" evidence="3">
    <location>
        <begin position="535"/>
        <end position="671"/>
    </location>
</feature>
<keyword evidence="1" id="KW-0472">Membrane</keyword>